<keyword evidence="2" id="KW-1185">Reference proteome</keyword>
<dbReference type="GO" id="GO:0019825">
    <property type="term" value="F:oxygen binding"/>
    <property type="evidence" value="ECO:0007669"/>
    <property type="project" value="InterPro"/>
</dbReference>
<dbReference type="GO" id="GO:0020037">
    <property type="term" value="F:heme binding"/>
    <property type="evidence" value="ECO:0007669"/>
    <property type="project" value="InterPro"/>
</dbReference>
<dbReference type="WBParaSite" id="jg9122">
    <property type="protein sequence ID" value="jg9122"/>
    <property type="gene ID" value="jg9122"/>
</dbReference>
<organism evidence="2 3">
    <name type="scientific">Ditylenchus dipsaci</name>
    <dbReference type="NCBI Taxonomy" id="166011"/>
    <lineage>
        <taxon>Eukaryota</taxon>
        <taxon>Metazoa</taxon>
        <taxon>Ecdysozoa</taxon>
        <taxon>Nematoda</taxon>
        <taxon>Chromadorea</taxon>
        <taxon>Rhabditida</taxon>
        <taxon>Tylenchina</taxon>
        <taxon>Tylenchomorpha</taxon>
        <taxon>Sphaerularioidea</taxon>
        <taxon>Anguinidae</taxon>
        <taxon>Anguininae</taxon>
        <taxon>Ditylenchus</taxon>
    </lineage>
</organism>
<reference evidence="3" key="1">
    <citation type="submission" date="2022-11" db="UniProtKB">
        <authorList>
            <consortium name="WormBaseParasite"/>
        </authorList>
    </citation>
    <scope>IDENTIFICATION</scope>
</reference>
<dbReference type="Gene3D" id="1.10.490.10">
    <property type="entry name" value="Globins"/>
    <property type="match status" value="1"/>
</dbReference>
<dbReference type="AlphaFoldDB" id="A0A915ERV0"/>
<protein>
    <submittedName>
        <fullName evidence="3">Uncharacterized protein</fullName>
    </submittedName>
</protein>
<sequence>MGSENSKSANKGGSGGGNTPEGATITTRQTNDTNGSANSRNIGLPPAIKVGNSISCNENLLGAGLPQQTDTKLTIDNTRSRSAVLATLLSSTNTELFSKPHENLGRRILKRTAEKRKDFGRFYLGLNGEQKDDVEDTIKTLLKKSVANVEFMDEVQRLAEEFGERFVQYRTLSFKADYFSSIADATITECVFLDNAVHPAHLTLSAFSQFITALFSSVRDGFYNEMKRLRRTSNSFSTGSNGSARREKKASIDSSREATPSPRSGTPEVESISHNSQGSSVEEVLPPAPSPAIEEKIAKEPEKPTKAIEKEAASPGNGMSLTNTEVQEARQETVLEENAKEVVQKTIIDSFLAAPKEVVDKVIYDTTNKVTIIDSTCGPREAVQKVIIDSIIVDSVNPGITSGSD</sequence>
<dbReference type="InterPro" id="IPR012292">
    <property type="entry name" value="Globin/Proto"/>
</dbReference>
<dbReference type="Proteomes" id="UP000887574">
    <property type="component" value="Unplaced"/>
</dbReference>
<evidence type="ECO:0000313" key="3">
    <source>
        <dbReference type="WBParaSite" id="jg9122"/>
    </source>
</evidence>
<accession>A0A915ERV0</accession>
<evidence type="ECO:0000313" key="2">
    <source>
        <dbReference type="Proteomes" id="UP000887574"/>
    </source>
</evidence>
<feature type="region of interest" description="Disordered" evidence="1">
    <location>
        <begin position="1"/>
        <end position="44"/>
    </location>
</feature>
<proteinExistence type="predicted"/>
<name>A0A915ERV0_9BILA</name>
<evidence type="ECO:0000256" key="1">
    <source>
        <dbReference type="SAM" id="MobiDB-lite"/>
    </source>
</evidence>
<feature type="region of interest" description="Disordered" evidence="1">
    <location>
        <begin position="233"/>
        <end position="288"/>
    </location>
</feature>
<feature type="compositionally biased region" description="Low complexity" evidence="1">
    <location>
        <begin position="1"/>
        <end position="11"/>
    </location>
</feature>
<feature type="compositionally biased region" description="Low complexity" evidence="1">
    <location>
        <begin position="233"/>
        <end position="243"/>
    </location>
</feature>
<feature type="compositionally biased region" description="Polar residues" evidence="1">
    <location>
        <begin position="25"/>
        <end position="41"/>
    </location>
</feature>